<evidence type="ECO:0000256" key="5">
    <source>
        <dbReference type="ARBA" id="ARBA00022741"/>
    </source>
</evidence>
<feature type="region of interest" description="Disordered" evidence="17">
    <location>
        <begin position="71"/>
        <end position="96"/>
    </location>
</feature>
<feature type="domain" description="Helicase C-terminal" evidence="20">
    <location>
        <begin position="330"/>
        <end position="492"/>
    </location>
</feature>
<dbReference type="Gene3D" id="1.10.150.80">
    <property type="entry name" value="HRDC domain"/>
    <property type="match status" value="1"/>
</dbReference>
<gene>
    <name evidence="21" type="primary">recQ</name>
    <name evidence="21" type="ORF">IAA52_03720</name>
</gene>
<dbReference type="InterPro" id="IPR032284">
    <property type="entry name" value="RecQ_Zn-bd"/>
</dbReference>
<evidence type="ECO:0000313" key="22">
    <source>
        <dbReference type="Proteomes" id="UP000824260"/>
    </source>
</evidence>
<dbReference type="PANTHER" id="PTHR13710:SF105">
    <property type="entry name" value="ATP-DEPENDENT DNA HELICASE Q1"/>
    <property type="match status" value="1"/>
</dbReference>
<dbReference type="GO" id="GO:0005524">
    <property type="term" value="F:ATP binding"/>
    <property type="evidence" value="ECO:0007669"/>
    <property type="project" value="UniProtKB-KW"/>
</dbReference>
<reference evidence="21" key="2">
    <citation type="journal article" date="2021" name="PeerJ">
        <title>Extensive microbial diversity within the chicken gut microbiome revealed by metagenomics and culture.</title>
        <authorList>
            <person name="Gilroy R."/>
            <person name="Ravi A."/>
            <person name="Getino M."/>
            <person name="Pursley I."/>
            <person name="Horton D.L."/>
            <person name="Alikhan N.F."/>
            <person name="Baker D."/>
            <person name="Gharbi K."/>
            <person name="Hall N."/>
            <person name="Watson M."/>
            <person name="Adriaenssens E.M."/>
            <person name="Foster-Nyarko E."/>
            <person name="Jarju S."/>
            <person name="Secka A."/>
            <person name="Antonio M."/>
            <person name="Oren A."/>
            <person name="Chaudhuri R.R."/>
            <person name="La Ragione R."/>
            <person name="Hildebrand F."/>
            <person name="Pallen M.J."/>
        </authorList>
    </citation>
    <scope>NUCLEOTIDE SEQUENCE</scope>
    <source>
        <strain evidence="21">ChiSjej6B24-2974</strain>
    </source>
</reference>
<dbReference type="GO" id="GO:0006310">
    <property type="term" value="P:DNA recombination"/>
    <property type="evidence" value="ECO:0007669"/>
    <property type="project" value="UniProtKB-UniRule"/>
</dbReference>
<dbReference type="Proteomes" id="UP000824260">
    <property type="component" value="Unassembled WGS sequence"/>
</dbReference>
<organism evidence="21 22">
    <name type="scientific">Candidatus Pullichristensenella stercorigallinarum</name>
    <dbReference type="NCBI Taxonomy" id="2840909"/>
    <lineage>
        <taxon>Bacteria</taxon>
        <taxon>Bacillati</taxon>
        <taxon>Bacillota</taxon>
        <taxon>Clostridia</taxon>
        <taxon>Candidatus Pullichristensenella</taxon>
    </lineage>
</organism>
<dbReference type="PANTHER" id="PTHR13710">
    <property type="entry name" value="DNA HELICASE RECQ FAMILY MEMBER"/>
    <property type="match status" value="1"/>
</dbReference>
<dbReference type="PROSITE" id="PS50967">
    <property type="entry name" value="HRDC"/>
    <property type="match status" value="1"/>
</dbReference>
<dbReference type="GO" id="GO:0043138">
    <property type="term" value="F:3'-5' DNA helicase activity"/>
    <property type="evidence" value="ECO:0007669"/>
    <property type="project" value="UniProtKB-EC"/>
</dbReference>
<dbReference type="GO" id="GO:0009378">
    <property type="term" value="F:four-way junction helicase activity"/>
    <property type="evidence" value="ECO:0007669"/>
    <property type="project" value="TreeGrafter"/>
</dbReference>
<dbReference type="Pfam" id="PF16124">
    <property type="entry name" value="RecQ_Zn_bind"/>
    <property type="match status" value="1"/>
</dbReference>
<dbReference type="GO" id="GO:0009432">
    <property type="term" value="P:SOS response"/>
    <property type="evidence" value="ECO:0007669"/>
    <property type="project" value="UniProtKB-UniRule"/>
</dbReference>
<dbReference type="PROSITE" id="PS51194">
    <property type="entry name" value="HELICASE_CTER"/>
    <property type="match status" value="1"/>
</dbReference>
<dbReference type="GO" id="GO:0006281">
    <property type="term" value="P:DNA repair"/>
    <property type="evidence" value="ECO:0007669"/>
    <property type="project" value="UniProtKB-KW"/>
</dbReference>
<keyword evidence="9" id="KW-0862">Zinc</keyword>
<keyword evidence="11" id="KW-0238">DNA-binding</keyword>
<evidence type="ECO:0000313" key="21">
    <source>
        <dbReference type="EMBL" id="HIQ82189.1"/>
    </source>
</evidence>
<keyword evidence="8 21" id="KW-0347">Helicase</keyword>
<dbReference type="InterPro" id="IPR023387">
    <property type="entry name" value="DUF1653-like_dom"/>
</dbReference>
<dbReference type="SUPFAM" id="SSF46785">
    <property type="entry name" value="Winged helix' DNA-binding domain"/>
    <property type="match status" value="1"/>
</dbReference>
<dbReference type="GO" id="GO:0003677">
    <property type="term" value="F:DNA binding"/>
    <property type="evidence" value="ECO:0007669"/>
    <property type="project" value="UniProtKB-KW"/>
</dbReference>
<dbReference type="InterPro" id="IPR014001">
    <property type="entry name" value="Helicase_ATP-bd"/>
</dbReference>
<dbReference type="SUPFAM" id="SSF52540">
    <property type="entry name" value="P-loop containing nucleoside triphosphate hydrolases"/>
    <property type="match status" value="1"/>
</dbReference>
<evidence type="ECO:0000256" key="11">
    <source>
        <dbReference type="ARBA" id="ARBA00023125"/>
    </source>
</evidence>
<dbReference type="Pfam" id="PF00570">
    <property type="entry name" value="HRDC"/>
    <property type="match status" value="1"/>
</dbReference>
<comment type="catalytic activity">
    <reaction evidence="15">
        <text>Couples ATP hydrolysis with the unwinding of duplex DNA by translocating in the 3'-5' direction.</text>
        <dbReference type="EC" id="5.6.2.4"/>
    </reaction>
</comment>
<sequence length="720" mass="79889">MNLPRKGRYRHFKGREYEVLAIARHSETDEPMVIYRALYPCPDTPNGEGIWARPLSSWNNPAQIDGREVPRFAPVEPSQPPLPEPPPEEEMPSWEPMPEELPAPLPEAESIAKAPFEAPEAVLKRVFGYESFREGQRPVIDAILSGRDVLAVMPTGSGKSICYQVPSLALPGCALVISPLISLMKDQVAALKQAGVPAAFINSSLTERQMDAALNNIAAGRYKLVYVAPERLLTPRFLALCRDLSISLVAVDEAHCISQWGQDFRPSYLDIPEFIAAPPQRPPLCAFTATATLRVRADIARLLGLRNPYTLVTGFDRPNLRFFVERPRERMEALLRLLKEHEGQSGIIYCATRKAVEQVCQSLRARGISATRYHAGLSDAERRENQEAFSYDRALIMVATNAFGMGIDKADVRFVIHYNMPKDLESYYQEAGRAGRDGEMADCVLLFGKSDVVTQRFFIDKMGEEGELDERMLAEAKRAAWERLEQMTAYCQTSKCLRAHILRYFGEEAAEECGACGNCLHPARLEDASRLALPVLRCVRDLNGRVGARLIRSVLLGSKEKRVGEMGLDRSPHYGALQGTPRSLLSDVIDEMLERGYLASSGGKYAVIRLGPRAKQALGGEPVLLRAREEEAESAPKSKAASKNTTNADLFAALRALRLRIAEKRGVPAYMIFSDATLRAMCAMLPETSEQLLAVPGVGEAKLRAYGDDFLRAIARWKGK</sequence>
<keyword evidence="5" id="KW-0547">Nucleotide-binding</keyword>
<dbReference type="Gene3D" id="2.30.30.320">
    <property type="entry name" value="DUF1653-like domain"/>
    <property type="match status" value="1"/>
</dbReference>
<dbReference type="EMBL" id="DVFZ01000035">
    <property type="protein sequence ID" value="HIQ82189.1"/>
    <property type="molecule type" value="Genomic_DNA"/>
</dbReference>
<evidence type="ECO:0000256" key="6">
    <source>
        <dbReference type="ARBA" id="ARBA00022763"/>
    </source>
</evidence>
<comment type="cofactor">
    <cofactor evidence="2">
        <name>Zn(2+)</name>
        <dbReference type="ChEBI" id="CHEBI:29105"/>
    </cofactor>
</comment>
<evidence type="ECO:0000256" key="9">
    <source>
        <dbReference type="ARBA" id="ARBA00022833"/>
    </source>
</evidence>
<keyword evidence="14" id="KW-0413">Isomerase</keyword>
<keyword evidence="4" id="KW-0479">Metal-binding</keyword>
<evidence type="ECO:0000256" key="12">
    <source>
        <dbReference type="ARBA" id="ARBA00023172"/>
    </source>
</evidence>
<evidence type="ECO:0000256" key="4">
    <source>
        <dbReference type="ARBA" id="ARBA00022723"/>
    </source>
</evidence>
<dbReference type="InterPro" id="IPR006293">
    <property type="entry name" value="DNA_helicase_ATP-dep_RecQ_bac"/>
</dbReference>
<comment type="caution">
    <text evidence="21">The sequence shown here is derived from an EMBL/GenBank/DDBJ whole genome shotgun (WGS) entry which is preliminary data.</text>
</comment>
<dbReference type="CDD" id="cd17920">
    <property type="entry name" value="DEXHc_RecQ"/>
    <property type="match status" value="1"/>
</dbReference>
<dbReference type="EC" id="5.6.2.4" evidence="16"/>
<evidence type="ECO:0000256" key="13">
    <source>
        <dbReference type="ARBA" id="ARBA00023204"/>
    </source>
</evidence>
<dbReference type="SMART" id="SM00487">
    <property type="entry name" value="DEXDc"/>
    <property type="match status" value="1"/>
</dbReference>
<evidence type="ECO:0000256" key="1">
    <source>
        <dbReference type="ARBA" id="ARBA00001946"/>
    </source>
</evidence>
<keyword evidence="10" id="KW-0067">ATP-binding</keyword>
<dbReference type="InterPro" id="IPR010997">
    <property type="entry name" value="HRDC-like_sf"/>
</dbReference>
<dbReference type="InterPro" id="IPR011545">
    <property type="entry name" value="DEAD/DEAH_box_helicase_dom"/>
</dbReference>
<evidence type="ECO:0000256" key="7">
    <source>
        <dbReference type="ARBA" id="ARBA00022801"/>
    </source>
</evidence>
<evidence type="ECO:0000259" key="18">
    <source>
        <dbReference type="PROSITE" id="PS50967"/>
    </source>
</evidence>
<dbReference type="Gene3D" id="1.10.10.10">
    <property type="entry name" value="Winged helix-like DNA-binding domain superfamily/Winged helix DNA-binding domain"/>
    <property type="match status" value="1"/>
</dbReference>
<proteinExistence type="inferred from homology"/>
<evidence type="ECO:0000256" key="14">
    <source>
        <dbReference type="ARBA" id="ARBA00023235"/>
    </source>
</evidence>
<evidence type="ECO:0000259" key="20">
    <source>
        <dbReference type="PROSITE" id="PS51194"/>
    </source>
</evidence>
<keyword evidence="7 21" id="KW-0378">Hydrolase</keyword>
<dbReference type="InterPro" id="IPR027417">
    <property type="entry name" value="P-loop_NTPase"/>
</dbReference>
<comment type="cofactor">
    <cofactor evidence="1">
        <name>Mg(2+)</name>
        <dbReference type="ChEBI" id="CHEBI:18420"/>
    </cofactor>
</comment>
<dbReference type="SMART" id="SM00341">
    <property type="entry name" value="HRDC"/>
    <property type="match status" value="1"/>
</dbReference>
<feature type="domain" description="Helicase ATP-binding" evidence="19">
    <location>
        <begin position="140"/>
        <end position="309"/>
    </location>
</feature>
<keyword evidence="12" id="KW-0233">DNA recombination</keyword>
<dbReference type="NCBIfam" id="TIGR00614">
    <property type="entry name" value="recQ_fam"/>
    <property type="match status" value="1"/>
</dbReference>
<dbReference type="InterPro" id="IPR044876">
    <property type="entry name" value="HRDC_dom_sf"/>
</dbReference>
<dbReference type="Pfam" id="PF00270">
    <property type="entry name" value="DEAD"/>
    <property type="match status" value="1"/>
</dbReference>
<dbReference type="GO" id="GO:0005737">
    <property type="term" value="C:cytoplasm"/>
    <property type="evidence" value="ECO:0007669"/>
    <property type="project" value="TreeGrafter"/>
</dbReference>
<dbReference type="Pfam" id="PF00271">
    <property type="entry name" value="Helicase_C"/>
    <property type="match status" value="1"/>
</dbReference>
<dbReference type="AlphaFoldDB" id="A0A9D1CWE8"/>
<evidence type="ECO:0000256" key="2">
    <source>
        <dbReference type="ARBA" id="ARBA00001947"/>
    </source>
</evidence>
<dbReference type="InterPro" id="IPR036390">
    <property type="entry name" value="WH_DNA-bd_sf"/>
</dbReference>
<dbReference type="GO" id="GO:0030894">
    <property type="term" value="C:replisome"/>
    <property type="evidence" value="ECO:0007669"/>
    <property type="project" value="TreeGrafter"/>
</dbReference>
<protein>
    <recommendedName>
        <fullName evidence="16">DNA helicase RecQ</fullName>
        <ecNumber evidence="16">5.6.2.4</ecNumber>
    </recommendedName>
</protein>
<dbReference type="SUPFAM" id="SSF47819">
    <property type="entry name" value="HRDC-like"/>
    <property type="match status" value="1"/>
</dbReference>
<dbReference type="SMART" id="SM00490">
    <property type="entry name" value="HELICc"/>
    <property type="match status" value="1"/>
</dbReference>
<dbReference type="GO" id="GO:0016787">
    <property type="term" value="F:hydrolase activity"/>
    <property type="evidence" value="ECO:0007669"/>
    <property type="project" value="UniProtKB-KW"/>
</dbReference>
<dbReference type="InterPro" id="IPR037135">
    <property type="entry name" value="DUF1653-like_dom_sf"/>
</dbReference>
<evidence type="ECO:0000256" key="17">
    <source>
        <dbReference type="SAM" id="MobiDB-lite"/>
    </source>
</evidence>
<comment type="similarity">
    <text evidence="3">Belongs to the helicase family. RecQ subfamily.</text>
</comment>
<reference evidence="21" key="1">
    <citation type="submission" date="2020-10" db="EMBL/GenBank/DDBJ databases">
        <authorList>
            <person name="Gilroy R."/>
        </authorList>
    </citation>
    <scope>NUCLEOTIDE SEQUENCE</scope>
    <source>
        <strain evidence="21">ChiSjej6B24-2974</strain>
    </source>
</reference>
<dbReference type="InterPro" id="IPR001650">
    <property type="entry name" value="Helicase_C-like"/>
</dbReference>
<evidence type="ECO:0000256" key="8">
    <source>
        <dbReference type="ARBA" id="ARBA00022806"/>
    </source>
</evidence>
<dbReference type="FunFam" id="3.40.50.300:FF:001389">
    <property type="entry name" value="ATP-dependent DNA helicase RecQ"/>
    <property type="match status" value="1"/>
</dbReference>
<keyword evidence="6" id="KW-0227">DNA damage</keyword>
<dbReference type="InterPro" id="IPR036388">
    <property type="entry name" value="WH-like_DNA-bd_sf"/>
</dbReference>
<evidence type="ECO:0000256" key="15">
    <source>
        <dbReference type="ARBA" id="ARBA00034617"/>
    </source>
</evidence>
<dbReference type="InterPro" id="IPR002121">
    <property type="entry name" value="HRDC_dom"/>
</dbReference>
<dbReference type="GO" id="GO:0043590">
    <property type="term" value="C:bacterial nucleoid"/>
    <property type="evidence" value="ECO:0007669"/>
    <property type="project" value="TreeGrafter"/>
</dbReference>
<dbReference type="GO" id="GO:0046872">
    <property type="term" value="F:metal ion binding"/>
    <property type="evidence" value="ECO:0007669"/>
    <property type="project" value="UniProtKB-KW"/>
</dbReference>
<evidence type="ECO:0000256" key="16">
    <source>
        <dbReference type="NCBIfam" id="TIGR01389"/>
    </source>
</evidence>
<evidence type="ECO:0000256" key="3">
    <source>
        <dbReference type="ARBA" id="ARBA00005446"/>
    </source>
</evidence>
<dbReference type="Pfam" id="PF07866">
    <property type="entry name" value="DUF1653"/>
    <property type="match status" value="1"/>
</dbReference>
<name>A0A9D1CWE8_9FIRM</name>
<dbReference type="SMART" id="SM00956">
    <property type="entry name" value="RQC"/>
    <property type="match status" value="1"/>
</dbReference>
<keyword evidence="13" id="KW-0234">DNA repair</keyword>
<accession>A0A9D1CWE8</accession>
<dbReference type="Pfam" id="PF09382">
    <property type="entry name" value="RQC"/>
    <property type="match status" value="1"/>
</dbReference>
<dbReference type="InterPro" id="IPR004589">
    <property type="entry name" value="DNA_helicase_ATP-dep_RecQ"/>
</dbReference>
<dbReference type="PROSITE" id="PS51192">
    <property type="entry name" value="HELICASE_ATP_BIND_1"/>
    <property type="match status" value="1"/>
</dbReference>
<evidence type="ECO:0000256" key="10">
    <source>
        <dbReference type="ARBA" id="ARBA00022840"/>
    </source>
</evidence>
<dbReference type="InterPro" id="IPR018982">
    <property type="entry name" value="RQC_domain"/>
</dbReference>
<dbReference type="NCBIfam" id="TIGR01389">
    <property type="entry name" value="recQ"/>
    <property type="match status" value="1"/>
</dbReference>
<dbReference type="Gene3D" id="3.40.50.300">
    <property type="entry name" value="P-loop containing nucleotide triphosphate hydrolases"/>
    <property type="match status" value="2"/>
</dbReference>
<feature type="domain" description="HRDC" evidence="18">
    <location>
        <begin position="644"/>
        <end position="720"/>
    </location>
</feature>
<evidence type="ECO:0000259" key="19">
    <source>
        <dbReference type="PROSITE" id="PS51192"/>
    </source>
</evidence>
<dbReference type="CDD" id="cd18794">
    <property type="entry name" value="SF2_C_RecQ"/>
    <property type="match status" value="1"/>
</dbReference>
<dbReference type="GO" id="GO:0006260">
    <property type="term" value="P:DNA replication"/>
    <property type="evidence" value="ECO:0007669"/>
    <property type="project" value="InterPro"/>
</dbReference>